<organism evidence="2">
    <name type="scientific">marine sediment metagenome</name>
    <dbReference type="NCBI Taxonomy" id="412755"/>
    <lineage>
        <taxon>unclassified sequences</taxon>
        <taxon>metagenomes</taxon>
        <taxon>ecological metagenomes</taxon>
    </lineage>
</organism>
<gene>
    <name evidence="2" type="ORF">LCGC14_1818470</name>
</gene>
<feature type="domain" description="DNA methylase adenine-specific" evidence="1">
    <location>
        <begin position="217"/>
        <end position="331"/>
    </location>
</feature>
<dbReference type="InterPro" id="IPR003356">
    <property type="entry name" value="DNA_methylase_A-5"/>
</dbReference>
<dbReference type="PANTHER" id="PTHR41313:SF1">
    <property type="entry name" value="DNA METHYLASE ADENINE-SPECIFIC DOMAIN-CONTAINING PROTEIN"/>
    <property type="match status" value="1"/>
</dbReference>
<feature type="non-terminal residue" evidence="2">
    <location>
        <position position="675"/>
    </location>
</feature>
<dbReference type="GO" id="GO:0008170">
    <property type="term" value="F:N-methyltransferase activity"/>
    <property type="evidence" value="ECO:0007669"/>
    <property type="project" value="InterPro"/>
</dbReference>
<dbReference type="SUPFAM" id="SSF53335">
    <property type="entry name" value="S-adenosyl-L-methionine-dependent methyltransferases"/>
    <property type="match status" value="1"/>
</dbReference>
<reference evidence="2" key="1">
    <citation type="journal article" date="2015" name="Nature">
        <title>Complex archaea that bridge the gap between prokaryotes and eukaryotes.</title>
        <authorList>
            <person name="Spang A."/>
            <person name="Saw J.H."/>
            <person name="Jorgensen S.L."/>
            <person name="Zaremba-Niedzwiedzka K."/>
            <person name="Martijn J."/>
            <person name="Lind A.E."/>
            <person name="van Eijk R."/>
            <person name="Schleper C."/>
            <person name="Guy L."/>
            <person name="Ettema T.J."/>
        </authorList>
    </citation>
    <scope>NUCLEOTIDE SEQUENCE</scope>
</reference>
<dbReference type="Pfam" id="PF02384">
    <property type="entry name" value="N6_Mtase"/>
    <property type="match status" value="1"/>
</dbReference>
<dbReference type="PRINTS" id="PR00507">
    <property type="entry name" value="N12N6MTFRASE"/>
</dbReference>
<dbReference type="CDD" id="cd02440">
    <property type="entry name" value="AdoMet_MTases"/>
    <property type="match status" value="1"/>
</dbReference>
<evidence type="ECO:0000313" key="2">
    <source>
        <dbReference type="EMBL" id="KKL99035.1"/>
    </source>
</evidence>
<sequence length="675" mass="74004">MEPGNSPRAVGFRERVETTVEPLIPGATDTTSPRDIILDSAADIGATLGPAARFDANLEAIRLVKFLEVEERRATPVEQAIIAKFSGFGDSAFEDAFSRYASEGSWKRRGDDLREITTPEEYRTIEHSRLNAFFTTPEVTNAIWNGLRQLGIDKIAHPRVLEPAAGSGRFLGFQPADLAARSHRIAVELDQLTGNMLKQTYPQSEVYVMGFEDAPIAEDSIDVAISNVPFGDYPVVDPSFGKKRAFLTRQVHNYFFAKALDKLKPGGVLAFITSHHTMDSTKAQRVRAMWADQADLVGAIRLPKGAFPDTQVVADIVFLQKRLPTEAKGDTSWVNTGPLTLKSTGVEYGRAYSYDTEVEVNQYFLDNPAMVLGEHSLSGSMYRGNEYSVDARTDADLGVLLGQAMEQLPKDVIVPSVLGDDEPRSYAVPTGLNLKEGSRLVNDDGTIAIVRMGVAEPLKLSAVDRERVVQMLAIRDAARALVRLQLEDATDSELAAGREDLNKLYDAFVQRFGALGSRENGNLLKNDPDAPFLRSLEQELVVKEVKDKPLTPGQTEAVKMAIFSERTIRGKRPRIVRTETDALAVSLNEMGRIDFSRMGELLGVSADTVRDSLSETGQVFKNPVGDWEAADKYLSGDVKAKLRTARSAATAVPLYRANVAALEAVQPADLEPSEI</sequence>
<evidence type="ECO:0000259" key="1">
    <source>
        <dbReference type="Pfam" id="PF02384"/>
    </source>
</evidence>
<dbReference type="GO" id="GO:0003677">
    <property type="term" value="F:DNA binding"/>
    <property type="evidence" value="ECO:0007669"/>
    <property type="project" value="InterPro"/>
</dbReference>
<dbReference type="Gene3D" id="3.40.50.150">
    <property type="entry name" value="Vaccinia Virus protein VP39"/>
    <property type="match status" value="1"/>
</dbReference>
<dbReference type="EMBL" id="LAZR01017768">
    <property type="protein sequence ID" value="KKL99035.1"/>
    <property type="molecule type" value="Genomic_DNA"/>
</dbReference>
<dbReference type="AlphaFoldDB" id="A0A0F9IZF0"/>
<comment type="caution">
    <text evidence="2">The sequence shown here is derived from an EMBL/GenBank/DDBJ whole genome shotgun (WGS) entry which is preliminary data.</text>
</comment>
<protein>
    <recommendedName>
        <fullName evidence="1">DNA methylase adenine-specific domain-containing protein</fullName>
    </recommendedName>
</protein>
<name>A0A0F9IZF0_9ZZZZ</name>
<dbReference type="InterPro" id="IPR029063">
    <property type="entry name" value="SAM-dependent_MTases_sf"/>
</dbReference>
<dbReference type="InterPro" id="IPR052933">
    <property type="entry name" value="DNA_Protect_Modify"/>
</dbReference>
<proteinExistence type="predicted"/>
<accession>A0A0F9IZF0</accession>
<dbReference type="PANTHER" id="PTHR41313">
    <property type="entry name" value="ADENINE-SPECIFIC METHYLTRANSFERASE"/>
    <property type="match status" value="1"/>
</dbReference>